<dbReference type="AlphaFoldDB" id="A0A3D8L262"/>
<organism evidence="6 7">
    <name type="scientific">Pontibacter diazotrophicus</name>
    <dbReference type="NCBI Taxonomy" id="1400979"/>
    <lineage>
        <taxon>Bacteria</taxon>
        <taxon>Pseudomonadati</taxon>
        <taxon>Bacteroidota</taxon>
        <taxon>Cytophagia</taxon>
        <taxon>Cytophagales</taxon>
        <taxon>Hymenobacteraceae</taxon>
        <taxon>Pontibacter</taxon>
    </lineage>
</organism>
<accession>A0A3D8L262</accession>
<dbReference type="Proteomes" id="UP000256708">
    <property type="component" value="Unassembled WGS sequence"/>
</dbReference>
<evidence type="ECO:0000256" key="4">
    <source>
        <dbReference type="ARBA" id="ARBA00048782"/>
    </source>
</evidence>
<dbReference type="OrthoDB" id="4174719at2"/>
<dbReference type="InterPro" id="IPR036509">
    <property type="entry name" value="Met_Sox_Rdtase_MsrA_sf"/>
</dbReference>
<dbReference type="SUPFAM" id="SSF55068">
    <property type="entry name" value="Peptide methionine sulfoxide reductase"/>
    <property type="match status" value="1"/>
</dbReference>
<feature type="domain" description="Peptide methionine sulphoxide reductase MsrA" evidence="5">
    <location>
        <begin position="24"/>
        <end position="125"/>
    </location>
</feature>
<comment type="caution">
    <text evidence="6">The sequence shown here is derived from an EMBL/GenBank/DDBJ whole genome shotgun (WGS) entry which is preliminary data.</text>
</comment>
<dbReference type="InterPro" id="IPR050162">
    <property type="entry name" value="MsrA_MetSO_reductase"/>
</dbReference>
<protein>
    <recommendedName>
        <fullName evidence="1">peptide-methionine (S)-S-oxide reductase</fullName>
        <ecNumber evidence="1">1.8.4.11</ecNumber>
    </recommendedName>
</protein>
<comment type="catalytic activity">
    <reaction evidence="4">
        <text>[thioredoxin]-disulfide + L-methionine + H2O = L-methionine (S)-S-oxide + [thioredoxin]-dithiol</text>
        <dbReference type="Rhea" id="RHEA:19993"/>
        <dbReference type="Rhea" id="RHEA-COMP:10698"/>
        <dbReference type="Rhea" id="RHEA-COMP:10700"/>
        <dbReference type="ChEBI" id="CHEBI:15377"/>
        <dbReference type="ChEBI" id="CHEBI:29950"/>
        <dbReference type="ChEBI" id="CHEBI:50058"/>
        <dbReference type="ChEBI" id="CHEBI:57844"/>
        <dbReference type="ChEBI" id="CHEBI:58772"/>
        <dbReference type="EC" id="1.8.4.11"/>
    </reaction>
</comment>
<dbReference type="GO" id="GO:0005737">
    <property type="term" value="C:cytoplasm"/>
    <property type="evidence" value="ECO:0007669"/>
    <property type="project" value="TreeGrafter"/>
</dbReference>
<evidence type="ECO:0000256" key="1">
    <source>
        <dbReference type="ARBA" id="ARBA00012502"/>
    </source>
</evidence>
<dbReference type="Gene3D" id="3.30.1060.10">
    <property type="entry name" value="Peptide methionine sulphoxide reductase MsrA"/>
    <property type="match status" value="1"/>
</dbReference>
<evidence type="ECO:0000256" key="2">
    <source>
        <dbReference type="ARBA" id="ARBA00023002"/>
    </source>
</evidence>
<gene>
    <name evidence="6" type="ORF">DXT99_25070</name>
</gene>
<reference evidence="7" key="1">
    <citation type="submission" date="2018-08" db="EMBL/GenBank/DDBJ databases">
        <authorList>
            <person name="Liu Z.-W."/>
            <person name="Du Z.-J."/>
        </authorList>
    </citation>
    <scope>NUCLEOTIDE SEQUENCE [LARGE SCALE GENOMIC DNA]</scope>
    <source>
        <strain evidence="7">H4X</strain>
    </source>
</reference>
<dbReference type="PANTHER" id="PTHR42799">
    <property type="entry name" value="MITOCHONDRIAL PEPTIDE METHIONINE SULFOXIDE REDUCTASE"/>
    <property type="match status" value="1"/>
</dbReference>
<dbReference type="EC" id="1.8.4.11" evidence="1"/>
<dbReference type="GO" id="GO:0034599">
    <property type="term" value="P:cellular response to oxidative stress"/>
    <property type="evidence" value="ECO:0007669"/>
    <property type="project" value="TreeGrafter"/>
</dbReference>
<evidence type="ECO:0000313" key="6">
    <source>
        <dbReference type="EMBL" id="RDV11307.1"/>
    </source>
</evidence>
<keyword evidence="7" id="KW-1185">Reference proteome</keyword>
<evidence type="ECO:0000259" key="5">
    <source>
        <dbReference type="Pfam" id="PF01625"/>
    </source>
</evidence>
<dbReference type="PANTHER" id="PTHR42799:SF13">
    <property type="entry name" value="PEPTIDE METHIONINE SULFOXIDE REDUCTASE"/>
    <property type="match status" value="1"/>
</dbReference>
<evidence type="ECO:0000256" key="3">
    <source>
        <dbReference type="ARBA" id="ARBA00047806"/>
    </source>
</evidence>
<keyword evidence="2" id="KW-0560">Oxidoreductase</keyword>
<proteinExistence type="predicted"/>
<evidence type="ECO:0000313" key="7">
    <source>
        <dbReference type="Proteomes" id="UP000256708"/>
    </source>
</evidence>
<dbReference type="InterPro" id="IPR002569">
    <property type="entry name" value="Met_Sox_Rdtase_MsrA_dom"/>
</dbReference>
<sequence>MTMTDTGSTKDNYINSPAVKEFETATFAMGCFWKPDALFGSLEGVIRTRVGYAGGSTSNPTYWHLADHIETVQLDYNPRNLSYQELLSFFFRHHNPLQEFWKRQYMSAVFIMMENRNSCCIRQKQILLASQAGEYIRLRTPTRSFTWLKTGIRNTNCNGNRSSWSSLVIGILDFQTLCIQRLQLV</sequence>
<dbReference type="GO" id="GO:0008113">
    <property type="term" value="F:peptide-methionine (S)-S-oxide reductase activity"/>
    <property type="evidence" value="ECO:0007669"/>
    <property type="project" value="UniProtKB-EC"/>
</dbReference>
<comment type="catalytic activity">
    <reaction evidence="3">
        <text>L-methionyl-[protein] + [thioredoxin]-disulfide + H2O = L-methionyl-(S)-S-oxide-[protein] + [thioredoxin]-dithiol</text>
        <dbReference type="Rhea" id="RHEA:14217"/>
        <dbReference type="Rhea" id="RHEA-COMP:10698"/>
        <dbReference type="Rhea" id="RHEA-COMP:10700"/>
        <dbReference type="Rhea" id="RHEA-COMP:12313"/>
        <dbReference type="Rhea" id="RHEA-COMP:12315"/>
        <dbReference type="ChEBI" id="CHEBI:15377"/>
        <dbReference type="ChEBI" id="CHEBI:16044"/>
        <dbReference type="ChEBI" id="CHEBI:29950"/>
        <dbReference type="ChEBI" id="CHEBI:44120"/>
        <dbReference type="ChEBI" id="CHEBI:50058"/>
        <dbReference type="EC" id="1.8.4.11"/>
    </reaction>
</comment>
<name>A0A3D8L262_9BACT</name>
<dbReference type="EMBL" id="QRGR01000044">
    <property type="protein sequence ID" value="RDV11307.1"/>
    <property type="molecule type" value="Genomic_DNA"/>
</dbReference>
<dbReference type="Pfam" id="PF01625">
    <property type="entry name" value="PMSR"/>
    <property type="match status" value="1"/>
</dbReference>